<sequence length="41" mass="4892">MKTFPINPIVAIRYIIFSGLTMNIIQEHIDKLIIERKMKDF</sequence>
<keyword evidence="2" id="KW-1185">Reference proteome</keyword>
<dbReference type="EMBL" id="CP002514">
    <property type="protein sequence ID" value="AEP10914.1"/>
    <property type="molecule type" value="Genomic_DNA"/>
</dbReference>
<gene>
    <name evidence="1" type="ordered locus">Cabther_A0141</name>
</gene>
<evidence type="ECO:0000313" key="2">
    <source>
        <dbReference type="Proteomes" id="UP000006791"/>
    </source>
</evidence>
<dbReference type="KEGG" id="ctm:Cabther_A0141"/>
<reference evidence="1 2" key="1">
    <citation type="journal article" date="2012" name="Environ. Microbiol.">
        <title>Complete genome of Candidatus Chloracidobacterium thermophilum, a chlorophyll-based photoheterotroph belonging to the phylum Acidobacteria.</title>
        <authorList>
            <person name="Garcia Costas A.M."/>
            <person name="Liu Z."/>
            <person name="Tomsho L.P."/>
            <person name="Schuster S.C."/>
            <person name="Ward D.M."/>
            <person name="Bryant D.A."/>
        </authorList>
    </citation>
    <scope>NUCLEOTIDE SEQUENCE [LARGE SCALE GENOMIC DNA]</scope>
    <source>
        <strain evidence="1 2">B</strain>
    </source>
</reference>
<name>G2LGF4_CHLTF</name>
<dbReference type="HOGENOM" id="CLU_3267666_0_0_0"/>
<protein>
    <submittedName>
        <fullName evidence="1">Uncharacterized protein</fullName>
    </submittedName>
</protein>
<evidence type="ECO:0000313" key="1">
    <source>
        <dbReference type="EMBL" id="AEP10914.1"/>
    </source>
</evidence>
<dbReference type="Proteomes" id="UP000006791">
    <property type="component" value="Chromosome 1"/>
</dbReference>
<proteinExistence type="predicted"/>
<dbReference type="AlphaFoldDB" id="G2LGF4"/>
<organism evidence="1 2">
    <name type="scientific">Chloracidobacterium thermophilum (strain B)</name>
    <dbReference type="NCBI Taxonomy" id="981222"/>
    <lineage>
        <taxon>Bacteria</taxon>
        <taxon>Pseudomonadati</taxon>
        <taxon>Acidobacteriota</taxon>
        <taxon>Terriglobia</taxon>
        <taxon>Terriglobales</taxon>
        <taxon>Acidobacteriaceae</taxon>
        <taxon>Chloracidobacterium</taxon>
    </lineage>
</organism>
<accession>G2LGF4</accession>